<organism evidence="9 10">
    <name type="scientific">Bacillus badius</name>
    <dbReference type="NCBI Taxonomy" id="1455"/>
    <lineage>
        <taxon>Bacteria</taxon>
        <taxon>Bacillati</taxon>
        <taxon>Bacillota</taxon>
        <taxon>Bacilli</taxon>
        <taxon>Bacillales</taxon>
        <taxon>Bacillaceae</taxon>
        <taxon>Pseudobacillus</taxon>
    </lineage>
</organism>
<dbReference type="InterPro" id="IPR003362">
    <property type="entry name" value="Bact_transf"/>
</dbReference>
<feature type="transmembrane region" description="Helical" evidence="7">
    <location>
        <begin position="56"/>
        <end position="78"/>
    </location>
</feature>
<evidence type="ECO:0000313" key="9">
    <source>
        <dbReference type="EMBL" id="KIL77229.1"/>
    </source>
</evidence>
<evidence type="ECO:0000313" key="10">
    <source>
        <dbReference type="Proteomes" id="UP000031982"/>
    </source>
</evidence>
<evidence type="ECO:0000256" key="2">
    <source>
        <dbReference type="ARBA" id="ARBA00006464"/>
    </source>
</evidence>
<dbReference type="InterPro" id="IPR017475">
    <property type="entry name" value="EPS_sugar_tfrase"/>
</dbReference>
<evidence type="ECO:0000256" key="5">
    <source>
        <dbReference type="ARBA" id="ARBA00022989"/>
    </source>
</evidence>
<keyword evidence="6 7" id="KW-0472">Membrane</keyword>
<feature type="transmembrane region" description="Helical" evidence="7">
    <location>
        <begin position="84"/>
        <end position="106"/>
    </location>
</feature>
<dbReference type="PANTHER" id="PTHR30576:SF0">
    <property type="entry name" value="UNDECAPRENYL-PHOSPHATE N-ACETYLGALACTOSAMINYL 1-PHOSPHATE TRANSFERASE-RELATED"/>
    <property type="match status" value="1"/>
</dbReference>
<reference evidence="9 10" key="1">
    <citation type="submission" date="2015-01" db="EMBL/GenBank/DDBJ databases">
        <title>Genome Assembly of Bacillus badius MTCC 1458.</title>
        <authorList>
            <person name="Verma A."/>
            <person name="Khatri I."/>
            <person name="Mual P."/>
            <person name="Subramanian S."/>
            <person name="Krishnamurthi S."/>
        </authorList>
    </citation>
    <scope>NUCLEOTIDE SEQUENCE [LARGE SCALE GENOMIC DNA]</scope>
    <source>
        <strain evidence="9 10">MTCC 1458</strain>
    </source>
</reference>
<evidence type="ECO:0000256" key="6">
    <source>
        <dbReference type="ARBA" id="ARBA00023136"/>
    </source>
</evidence>
<keyword evidence="3" id="KW-0808">Transferase</keyword>
<dbReference type="EMBL" id="JXLP01000016">
    <property type="protein sequence ID" value="KIL77229.1"/>
    <property type="molecule type" value="Genomic_DNA"/>
</dbReference>
<comment type="subcellular location">
    <subcellularLocation>
        <location evidence="1">Membrane</location>
        <topology evidence="1">Multi-pass membrane protein</topology>
    </subcellularLocation>
</comment>
<dbReference type="Pfam" id="PF02397">
    <property type="entry name" value="Bac_transf"/>
    <property type="match status" value="1"/>
</dbReference>
<evidence type="ECO:0000259" key="8">
    <source>
        <dbReference type="Pfam" id="PF02397"/>
    </source>
</evidence>
<comment type="caution">
    <text evidence="9">The sequence shown here is derived from an EMBL/GenBank/DDBJ whole genome shotgun (WGS) entry which is preliminary data.</text>
</comment>
<evidence type="ECO:0000256" key="1">
    <source>
        <dbReference type="ARBA" id="ARBA00004141"/>
    </source>
</evidence>
<sequence length="444" mass="50418">MVCIHLGYVTAYWLLNGESLPSHATYIELGVSAAVCVVLYLFGLYTSWQRRSFQQLAGTIVVSLGAAAVFISATVSFFSVTFFSLPLIIVAFIGHMILLLSSRFVMWQGLRLLYGRKKVLIIAEDESSSLALADKLLSCSGRWFAIGGWLPWKDERQLKEGLQATDAVLISPSINEQQKREIVRLCIKLEKEMLVVPQLFEITIGRSVHQQVDDTLVLSIPPFKMSRCQRAVKRLFDLVASLVIAVAASPFIIGLMVFIPLTSKGPALFKQERIGREGKPYQIYKFRSMVQHAEQQTGPVMATEFDPRITFLGRWIRATRLDELPQLYNVIKGDMSLVGPRPERKFFIDQFQQQLPDYSYRMAVKPGVTGLAQVMAKYSTSAEDKWRFDLMYIRHYSFTADIKILLQTVLVMLQRKQANGIQKNNHQKEQQLLQLLRQDEAAGQ</sequence>
<comment type="similarity">
    <text evidence="2">Belongs to the bacterial sugar transferase family.</text>
</comment>
<dbReference type="Proteomes" id="UP000031982">
    <property type="component" value="Unassembled WGS sequence"/>
</dbReference>
<proteinExistence type="inferred from homology"/>
<keyword evidence="4 7" id="KW-0812">Transmembrane</keyword>
<protein>
    <submittedName>
        <fullName evidence="9">Lipid carrier: UDP-N-acetylgalactosaminyltransferase</fullName>
    </submittedName>
</protein>
<gene>
    <name evidence="9" type="ORF">SD77_1676</name>
</gene>
<evidence type="ECO:0000256" key="7">
    <source>
        <dbReference type="SAM" id="Phobius"/>
    </source>
</evidence>
<feature type="domain" description="Bacterial sugar transferase" evidence="8">
    <location>
        <begin position="233"/>
        <end position="413"/>
    </location>
</feature>
<feature type="transmembrane region" description="Helical" evidence="7">
    <location>
        <begin position="23"/>
        <end position="44"/>
    </location>
</feature>
<dbReference type="PANTHER" id="PTHR30576">
    <property type="entry name" value="COLANIC BIOSYNTHESIS UDP-GLUCOSE LIPID CARRIER TRANSFERASE"/>
    <property type="match status" value="1"/>
</dbReference>
<evidence type="ECO:0000256" key="4">
    <source>
        <dbReference type="ARBA" id="ARBA00022692"/>
    </source>
</evidence>
<feature type="transmembrane region" description="Helical" evidence="7">
    <location>
        <begin position="235"/>
        <end position="261"/>
    </location>
</feature>
<evidence type="ECO:0000256" key="3">
    <source>
        <dbReference type="ARBA" id="ARBA00022679"/>
    </source>
</evidence>
<keyword evidence="10" id="KW-1185">Reference proteome</keyword>
<keyword evidence="5 7" id="KW-1133">Transmembrane helix</keyword>
<name>A0ABR5ARE7_BACBA</name>
<accession>A0ABR5ARE7</accession>
<dbReference type="NCBIfam" id="TIGR03025">
    <property type="entry name" value="EPS_sugtrans"/>
    <property type="match status" value="1"/>
</dbReference>